<proteinExistence type="predicted"/>
<evidence type="ECO:0008006" key="3">
    <source>
        <dbReference type="Google" id="ProtNLM"/>
    </source>
</evidence>
<comment type="caution">
    <text evidence="1">The sequence shown here is derived from an EMBL/GenBank/DDBJ whole genome shotgun (WGS) entry which is preliminary data.</text>
</comment>
<reference evidence="1 2" key="1">
    <citation type="submission" date="2020-08" db="EMBL/GenBank/DDBJ databases">
        <title>Novel species isolated from subtropical streams in China.</title>
        <authorList>
            <person name="Lu H."/>
        </authorList>
    </citation>
    <scope>NUCLEOTIDE SEQUENCE [LARGE SCALE GENOMIC DNA]</scope>
    <source>
        <strain evidence="1 2">NL8W</strain>
    </source>
</reference>
<keyword evidence="2" id="KW-1185">Reference proteome</keyword>
<dbReference type="EMBL" id="JACOFX010000032">
    <property type="protein sequence ID" value="MBC3911409.1"/>
    <property type="molecule type" value="Genomic_DNA"/>
</dbReference>
<organism evidence="1 2">
    <name type="scientific">Undibacterium umbellatum</name>
    <dbReference type="NCBI Taxonomy" id="2762300"/>
    <lineage>
        <taxon>Bacteria</taxon>
        <taxon>Pseudomonadati</taxon>
        <taxon>Pseudomonadota</taxon>
        <taxon>Betaproteobacteria</taxon>
        <taxon>Burkholderiales</taxon>
        <taxon>Oxalobacteraceae</taxon>
        <taxon>Undibacterium</taxon>
    </lineage>
</organism>
<evidence type="ECO:0000313" key="1">
    <source>
        <dbReference type="EMBL" id="MBC3911409.1"/>
    </source>
</evidence>
<protein>
    <recommendedName>
        <fullName evidence="3">DUF2281 domain-containing protein</fullName>
    </recommendedName>
</protein>
<accession>A0ABR6ZI93</accession>
<dbReference type="RefSeq" id="WP_186957120.1">
    <property type="nucleotide sequence ID" value="NZ_JACOFX010000032.1"/>
</dbReference>
<evidence type="ECO:0000313" key="2">
    <source>
        <dbReference type="Proteomes" id="UP000646911"/>
    </source>
</evidence>
<dbReference type="Proteomes" id="UP000646911">
    <property type="component" value="Unassembled WGS sequence"/>
</dbReference>
<gene>
    <name evidence="1" type="ORF">H8L47_27990</name>
</gene>
<name>A0ABR6ZI93_9BURK</name>
<sequence length="81" mass="9136">MNTTSNTLNLPERDRQPIIKMMTMLYPSELYALRDYLDSASKELDSSKPDHEEIWGGLCMLKHSIKHAIIDIESANSKAGA</sequence>